<protein>
    <submittedName>
        <fullName evidence="2">Uncharacterized protein</fullName>
    </submittedName>
</protein>
<dbReference type="RefSeq" id="WP_128796483.1">
    <property type="nucleotide sequence ID" value="NZ_CP034669.1"/>
</dbReference>
<dbReference type="EMBL" id="CP034669">
    <property type="protein sequence ID" value="QAT84568.1"/>
    <property type="molecule type" value="Genomic_DNA"/>
</dbReference>
<keyword evidence="1" id="KW-0732">Signal</keyword>
<dbReference type="AlphaFoldDB" id="A0A410RRR2"/>
<feature type="chain" id="PRO_5019571305" evidence="1">
    <location>
        <begin position="24"/>
        <end position="184"/>
    </location>
</feature>
<sequence>MTRNVKRFLAASLLSLAPSVAFAGPADLGFPDFLSQRSEYVSVREGAFEVQQVKGGAAIGAALENFFVSNQSGATVSLGLQTINGTFNGVFTPYPVPTATLGGFQVSAPAPAPSFSQQYYWTVDPANPAGAKTCVWRVDIADSAGTCTATVYYGTYGGAICTVDNANSFIDINTCQAQIVTIMQ</sequence>
<gene>
    <name evidence="2" type="ORF">EJ065_2998</name>
</gene>
<name>A0A410RRR2_CORCK</name>
<organism evidence="2 3">
    <name type="scientific">Corallococcus coralloides</name>
    <name type="common">Myxococcus coralloides</name>
    <dbReference type="NCBI Taxonomy" id="184914"/>
    <lineage>
        <taxon>Bacteria</taxon>
        <taxon>Pseudomonadati</taxon>
        <taxon>Myxococcota</taxon>
        <taxon>Myxococcia</taxon>
        <taxon>Myxococcales</taxon>
        <taxon>Cystobacterineae</taxon>
        <taxon>Myxococcaceae</taxon>
        <taxon>Corallococcus</taxon>
    </lineage>
</organism>
<reference evidence="2 3" key="1">
    <citation type="submission" date="2018-12" db="EMBL/GenBank/DDBJ databases">
        <title>Complete Genome Sequence of the Corallopyronin A producing Myxobacterium Corallococcus coralloides B035.</title>
        <authorList>
            <person name="Bouhired S.M."/>
            <person name="Rupp O."/>
            <person name="Blom J."/>
            <person name="Schaeberle T.F."/>
            <person name="Kehraus S."/>
            <person name="Schiefer A."/>
            <person name="Pfarr K."/>
            <person name="Goesmann A."/>
            <person name="Hoerauf A."/>
            <person name="Koenig G.M."/>
        </authorList>
    </citation>
    <scope>NUCLEOTIDE SEQUENCE [LARGE SCALE GENOMIC DNA]</scope>
    <source>
        <strain evidence="2 3">B035</strain>
    </source>
</reference>
<proteinExistence type="predicted"/>
<accession>A0A410RRR2</accession>
<feature type="signal peptide" evidence="1">
    <location>
        <begin position="1"/>
        <end position="23"/>
    </location>
</feature>
<evidence type="ECO:0000313" key="2">
    <source>
        <dbReference type="EMBL" id="QAT84568.1"/>
    </source>
</evidence>
<dbReference type="Proteomes" id="UP000288758">
    <property type="component" value="Chromosome"/>
</dbReference>
<evidence type="ECO:0000256" key="1">
    <source>
        <dbReference type="SAM" id="SignalP"/>
    </source>
</evidence>
<evidence type="ECO:0000313" key="3">
    <source>
        <dbReference type="Proteomes" id="UP000288758"/>
    </source>
</evidence>